<evidence type="ECO:0000313" key="5">
    <source>
        <dbReference type="EMBL" id="DAD86511.1"/>
    </source>
</evidence>
<evidence type="ECO:0000256" key="1">
    <source>
        <dbReference type="ARBA" id="ARBA00001946"/>
    </source>
</evidence>
<dbReference type="GO" id="GO:0003676">
    <property type="term" value="F:nucleic acid binding"/>
    <property type="evidence" value="ECO:0007669"/>
    <property type="project" value="InterPro"/>
</dbReference>
<comment type="cofactor">
    <cofactor evidence="1">
        <name>Mg(2+)</name>
        <dbReference type="ChEBI" id="CHEBI:18420"/>
    </cofactor>
</comment>
<dbReference type="Gene3D" id="3.40.1350.10">
    <property type="match status" value="1"/>
</dbReference>
<name>A0A8S5MWM8_9CAUD</name>
<keyword evidence="2" id="KW-0540">Nuclease</keyword>
<feature type="domain" description="VRR-NUC" evidence="4">
    <location>
        <begin position="1"/>
        <end position="82"/>
    </location>
</feature>
<dbReference type="InterPro" id="IPR011856">
    <property type="entry name" value="tRNA_endonuc-like_dom_sf"/>
</dbReference>
<accession>A0A8S5MWM8</accession>
<proteinExistence type="predicted"/>
<sequence>MSTELESLAERLLHDRVSAAGGLCPKLAPVDAGIPDRLVIWEGRVYLVELKRPGGRVRPIQVAWHNRARQAGVEVVLLSGTVEVATWLDDLGVPPLPPRRRGGGRVRRLCD</sequence>
<evidence type="ECO:0000256" key="2">
    <source>
        <dbReference type="ARBA" id="ARBA00022722"/>
    </source>
</evidence>
<reference evidence="5" key="1">
    <citation type="journal article" date="2021" name="Proc. Natl. Acad. Sci. U.S.A.">
        <title>A Catalog of Tens of Thousands of Viruses from Human Metagenomes Reveals Hidden Associations with Chronic Diseases.</title>
        <authorList>
            <person name="Tisza M.J."/>
            <person name="Buck C.B."/>
        </authorList>
    </citation>
    <scope>NUCLEOTIDE SEQUENCE</scope>
    <source>
        <strain evidence="5">Ctu1h4</strain>
    </source>
</reference>
<dbReference type="GO" id="GO:0016788">
    <property type="term" value="F:hydrolase activity, acting on ester bonds"/>
    <property type="evidence" value="ECO:0007669"/>
    <property type="project" value="InterPro"/>
</dbReference>
<dbReference type="InterPro" id="IPR014883">
    <property type="entry name" value="VRR_NUC"/>
</dbReference>
<dbReference type="EMBL" id="BK015001">
    <property type="protein sequence ID" value="DAD86511.1"/>
    <property type="molecule type" value="Genomic_DNA"/>
</dbReference>
<dbReference type="SMART" id="SM00990">
    <property type="entry name" value="VRR_NUC"/>
    <property type="match status" value="1"/>
</dbReference>
<evidence type="ECO:0000259" key="4">
    <source>
        <dbReference type="SMART" id="SM00990"/>
    </source>
</evidence>
<protein>
    <submittedName>
        <fullName evidence="5">Nuclease</fullName>
    </submittedName>
</protein>
<keyword evidence="3" id="KW-0378">Hydrolase</keyword>
<dbReference type="GO" id="GO:0004518">
    <property type="term" value="F:nuclease activity"/>
    <property type="evidence" value="ECO:0007669"/>
    <property type="project" value="UniProtKB-KW"/>
</dbReference>
<evidence type="ECO:0000256" key="3">
    <source>
        <dbReference type="ARBA" id="ARBA00022801"/>
    </source>
</evidence>
<organism evidence="5">
    <name type="scientific">Siphoviridae sp. ctu1h4</name>
    <dbReference type="NCBI Taxonomy" id="2826499"/>
    <lineage>
        <taxon>Viruses</taxon>
        <taxon>Duplodnaviria</taxon>
        <taxon>Heunggongvirae</taxon>
        <taxon>Uroviricota</taxon>
        <taxon>Caudoviricetes</taxon>
    </lineage>
</organism>